<dbReference type="VEuPathDB" id="FungiDB:Bcin03g03570"/>
<organism evidence="4 5">
    <name type="scientific">Botryotinia fuckeliana (strain B05.10)</name>
    <name type="common">Noble rot fungus</name>
    <name type="synonym">Botrytis cinerea</name>
    <dbReference type="NCBI Taxonomy" id="332648"/>
    <lineage>
        <taxon>Eukaryota</taxon>
        <taxon>Fungi</taxon>
        <taxon>Dikarya</taxon>
        <taxon>Ascomycota</taxon>
        <taxon>Pezizomycotina</taxon>
        <taxon>Leotiomycetes</taxon>
        <taxon>Helotiales</taxon>
        <taxon>Sclerotiniaceae</taxon>
        <taxon>Botrytis</taxon>
    </lineage>
</organism>
<dbReference type="InterPro" id="IPR004007">
    <property type="entry name" value="DhaL_dom"/>
</dbReference>
<dbReference type="GO" id="GO:0019563">
    <property type="term" value="P:glycerol catabolic process"/>
    <property type="evidence" value="ECO:0007669"/>
    <property type="project" value="TreeGrafter"/>
</dbReference>
<dbReference type="Gene3D" id="1.25.40.340">
    <property type="match status" value="1"/>
</dbReference>
<evidence type="ECO:0000313" key="4">
    <source>
        <dbReference type="EMBL" id="ATZ48109.1"/>
    </source>
</evidence>
<proteinExistence type="predicted"/>
<reference evidence="4 5" key="2">
    <citation type="journal article" date="2012" name="Eukaryot. Cell">
        <title>Genome update of Botrytis cinerea strains B05.10 and T4.</title>
        <authorList>
            <person name="Staats M."/>
            <person name="van Kan J.A."/>
        </authorList>
    </citation>
    <scope>NUCLEOTIDE SEQUENCE [LARGE SCALE GENOMIC DNA]</scope>
    <source>
        <strain evidence="4 5">B05.10</strain>
    </source>
</reference>
<reference evidence="4 5" key="3">
    <citation type="journal article" date="2017" name="Mol. Plant Pathol.">
        <title>A gapless genome sequence of the fungus Botrytis cinerea.</title>
        <authorList>
            <person name="Van Kan J.A."/>
            <person name="Stassen J.H."/>
            <person name="Mosbach A."/>
            <person name="Van Der Lee T.A."/>
            <person name="Faino L."/>
            <person name="Farmer A.D."/>
            <person name="Papasotiriou D.G."/>
            <person name="Zhou S."/>
            <person name="Seidl M.F."/>
            <person name="Cottam E."/>
            <person name="Edel D."/>
            <person name="Hahn M."/>
            <person name="Schwartz D.C."/>
            <person name="Dietrich R.A."/>
            <person name="Widdison S."/>
            <person name="Scalliet G."/>
        </authorList>
    </citation>
    <scope>NUCLEOTIDE SEQUENCE [LARGE SCALE GENOMIC DNA]</scope>
    <source>
        <strain evidence="4 5">B05.10</strain>
    </source>
</reference>
<accession>A0A384JBX8</accession>
<dbReference type="SMART" id="SM01120">
    <property type="entry name" value="Dak2"/>
    <property type="match status" value="1"/>
</dbReference>
<evidence type="ECO:0000256" key="2">
    <source>
        <dbReference type="ARBA" id="ARBA00022777"/>
    </source>
</evidence>
<reference evidence="4 5" key="1">
    <citation type="journal article" date="2011" name="PLoS Genet.">
        <title>Genomic analysis of the necrotrophic fungal pathogens Sclerotinia sclerotiorum and Botrytis cinerea.</title>
        <authorList>
            <person name="Amselem J."/>
            <person name="Cuomo C.A."/>
            <person name="van Kan J.A."/>
            <person name="Viaud M."/>
            <person name="Benito E.P."/>
            <person name="Couloux A."/>
            <person name="Coutinho P.M."/>
            <person name="de Vries R.P."/>
            <person name="Dyer P.S."/>
            <person name="Fillinger S."/>
            <person name="Fournier E."/>
            <person name="Gout L."/>
            <person name="Hahn M."/>
            <person name="Kohn L."/>
            <person name="Lapalu N."/>
            <person name="Plummer K.M."/>
            <person name="Pradier J.M."/>
            <person name="Quevillon E."/>
            <person name="Sharon A."/>
            <person name="Simon A."/>
            <person name="ten Have A."/>
            <person name="Tudzynski B."/>
            <person name="Tudzynski P."/>
            <person name="Wincker P."/>
            <person name="Andrew M."/>
            <person name="Anthouard V."/>
            <person name="Beever R.E."/>
            <person name="Beffa R."/>
            <person name="Benoit I."/>
            <person name="Bouzid O."/>
            <person name="Brault B."/>
            <person name="Chen Z."/>
            <person name="Choquer M."/>
            <person name="Collemare J."/>
            <person name="Cotton P."/>
            <person name="Danchin E.G."/>
            <person name="Da Silva C."/>
            <person name="Gautier A."/>
            <person name="Giraud C."/>
            <person name="Giraud T."/>
            <person name="Gonzalez C."/>
            <person name="Grossetete S."/>
            <person name="Guldener U."/>
            <person name="Henrissat B."/>
            <person name="Howlett B.J."/>
            <person name="Kodira C."/>
            <person name="Kretschmer M."/>
            <person name="Lappartient A."/>
            <person name="Leroch M."/>
            <person name="Levis C."/>
            <person name="Mauceli E."/>
            <person name="Neuveglise C."/>
            <person name="Oeser B."/>
            <person name="Pearson M."/>
            <person name="Poulain J."/>
            <person name="Poussereau N."/>
            <person name="Quesneville H."/>
            <person name="Rascle C."/>
            <person name="Schumacher J."/>
            <person name="Segurens B."/>
            <person name="Sexton A."/>
            <person name="Silva E."/>
            <person name="Sirven C."/>
            <person name="Soanes D.M."/>
            <person name="Talbot N.J."/>
            <person name="Templeton M."/>
            <person name="Yandava C."/>
            <person name="Yarden O."/>
            <person name="Zeng Q."/>
            <person name="Rollins J.A."/>
            <person name="Lebrun M.H."/>
            <person name="Dickman M."/>
        </authorList>
    </citation>
    <scope>NUCLEOTIDE SEQUENCE [LARGE SCALE GENOMIC DNA]</scope>
    <source>
        <strain evidence="4 5">B05.10</strain>
    </source>
</reference>
<gene>
    <name evidence="4" type="ORF">BCIN_03g03570</name>
</gene>
<dbReference type="PANTHER" id="PTHR28629">
    <property type="entry name" value="TRIOKINASE/FMN CYCLASE"/>
    <property type="match status" value="1"/>
</dbReference>
<evidence type="ECO:0000313" key="5">
    <source>
        <dbReference type="Proteomes" id="UP000001798"/>
    </source>
</evidence>
<dbReference type="KEGG" id="bfu:BCIN_03g03570"/>
<dbReference type="Pfam" id="PF02734">
    <property type="entry name" value="Dak2"/>
    <property type="match status" value="1"/>
</dbReference>
<protein>
    <recommendedName>
        <fullName evidence="3">DhaL domain-containing protein</fullName>
    </recommendedName>
</protein>
<dbReference type="AlphaFoldDB" id="A0A384JBX8"/>
<keyword evidence="2" id="KW-0418">Kinase</keyword>
<dbReference type="SUPFAM" id="SSF101473">
    <property type="entry name" value="DhaL-like"/>
    <property type="match status" value="1"/>
</dbReference>
<keyword evidence="5" id="KW-1185">Reference proteome</keyword>
<evidence type="ECO:0000256" key="1">
    <source>
        <dbReference type="ARBA" id="ARBA00022679"/>
    </source>
</evidence>
<keyword evidence="1" id="KW-0808">Transferase</keyword>
<dbReference type="RefSeq" id="XP_024547680.1">
    <property type="nucleotide sequence ID" value="XM_024691907.1"/>
</dbReference>
<dbReference type="GeneID" id="5441284"/>
<dbReference type="OrthoDB" id="2139957at2759"/>
<dbReference type="InterPro" id="IPR050861">
    <property type="entry name" value="Dihydroxyacetone_Kinase"/>
</dbReference>
<feature type="domain" description="DhaL" evidence="3">
    <location>
        <begin position="1"/>
        <end position="134"/>
    </location>
</feature>
<dbReference type="Proteomes" id="UP000001798">
    <property type="component" value="Chromosome 3"/>
</dbReference>
<dbReference type="PANTHER" id="PTHR28629:SF4">
    <property type="entry name" value="TRIOKINASE_FMN CYCLASE"/>
    <property type="match status" value="1"/>
</dbReference>
<name>A0A384JBX8_BOTFB</name>
<dbReference type="EMBL" id="CP009807">
    <property type="protein sequence ID" value="ATZ48109.1"/>
    <property type="molecule type" value="Genomic_DNA"/>
</dbReference>
<dbReference type="GO" id="GO:0005829">
    <property type="term" value="C:cytosol"/>
    <property type="evidence" value="ECO:0007669"/>
    <property type="project" value="TreeGrafter"/>
</dbReference>
<sequence length="141" mass="14970">MQSSSNALTNSLSSLCTAHKTLSNSASNIRISRIMGDALLEALAELCRYTAARKGHRILMDALIPFIEAYTEKLDFSTAVVATRKGADITRKLDAVLGRASYVGKDNLQIEETGIGVPDPGAVGVCSVLQGIGRALREFSG</sequence>
<dbReference type="GO" id="GO:0004371">
    <property type="term" value="F:glycerone kinase activity"/>
    <property type="evidence" value="ECO:0007669"/>
    <property type="project" value="InterPro"/>
</dbReference>
<evidence type="ECO:0000259" key="3">
    <source>
        <dbReference type="PROSITE" id="PS51480"/>
    </source>
</evidence>
<dbReference type="PROSITE" id="PS51480">
    <property type="entry name" value="DHAL"/>
    <property type="match status" value="1"/>
</dbReference>
<dbReference type="InterPro" id="IPR036117">
    <property type="entry name" value="DhaL_dom_sf"/>
</dbReference>